<protein>
    <submittedName>
        <fullName evidence="1">Uncharacterized protein</fullName>
    </submittedName>
</protein>
<organism evidence="1 2">
    <name type="scientific">Macroventuria anomochaeta</name>
    <dbReference type="NCBI Taxonomy" id="301207"/>
    <lineage>
        <taxon>Eukaryota</taxon>
        <taxon>Fungi</taxon>
        <taxon>Dikarya</taxon>
        <taxon>Ascomycota</taxon>
        <taxon>Pezizomycotina</taxon>
        <taxon>Dothideomycetes</taxon>
        <taxon>Pleosporomycetidae</taxon>
        <taxon>Pleosporales</taxon>
        <taxon>Pleosporineae</taxon>
        <taxon>Didymellaceae</taxon>
        <taxon>Macroventuria</taxon>
    </lineage>
</organism>
<reference evidence="1" key="1">
    <citation type="journal article" date="2020" name="Stud. Mycol.">
        <title>101 Dothideomycetes genomes: a test case for predicting lifestyles and emergence of pathogens.</title>
        <authorList>
            <person name="Haridas S."/>
            <person name="Albert R."/>
            <person name="Binder M."/>
            <person name="Bloem J."/>
            <person name="Labutti K."/>
            <person name="Salamov A."/>
            <person name="Andreopoulos B."/>
            <person name="Baker S."/>
            <person name="Barry K."/>
            <person name="Bills G."/>
            <person name="Bluhm B."/>
            <person name="Cannon C."/>
            <person name="Castanera R."/>
            <person name="Culley D."/>
            <person name="Daum C."/>
            <person name="Ezra D."/>
            <person name="Gonzalez J."/>
            <person name="Henrissat B."/>
            <person name="Kuo A."/>
            <person name="Liang C."/>
            <person name="Lipzen A."/>
            <person name="Lutzoni F."/>
            <person name="Magnuson J."/>
            <person name="Mondo S."/>
            <person name="Nolan M."/>
            <person name="Ohm R."/>
            <person name="Pangilinan J."/>
            <person name="Park H.-J."/>
            <person name="Ramirez L."/>
            <person name="Alfaro M."/>
            <person name="Sun H."/>
            <person name="Tritt A."/>
            <person name="Yoshinaga Y."/>
            <person name="Zwiers L.-H."/>
            <person name="Turgeon B."/>
            <person name="Goodwin S."/>
            <person name="Spatafora J."/>
            <person name="Crous P."/>
            <person name="Grigoriev I."/>
        </authorList>
    </citation>
    <scope>NUCLEOTIDE SEQUENCE</scope>
    <source>
        <strain evidence="1">CBS 525.71</strain>
    </source>
</reference>
<accession>A0ACB6SFN0</accession>
<evidence type="ECO:0000313" key="1">
    <source>
        <dbReference type="EMBL" id="KAF2632839.1"/>
    </source>
</evidence>
<comment type="caution">
    <text evidence="1">The sequence shown here is derived from an EMBL/GenBank/DDBJ whole genome shotgun (WGS) entry which is preliminary data.</text>
</comment>
<proteinExistence type="predicted"/>
<sequence length="814" mass="91554">MWFLEHESLFGGKRVWLRPGSQQLFGRTKSSAEGKTWKIDNKAVSRQHVIIRVLEVPPEAGTKLHHRSQIEITDLSCRQGTSIDGKQHLKSTKNDDGSMEYAKAILEGTEHEIRLAQGYAPFKIVWKPVVFTYASKETKESKARSAQLHALDIKTTTEFMFGKTTHVVTQKRNLPRVLSGLVAGKHIVTGKFLDAVIDRATSTTDSEGGYVPSQLEEDFDDRWPKEEEYVPPTATEPVPRPQEMLRPDSSRSEVFSNLTFVFLDVSQHGSLQDPISGGGGKVLLYELKHGETTRQEYVDYVRSVAGKKKSSRVNNDKLPVITVRLQVASDSSEDWATNFMNGVDRALNQRSIFQNEFLDIIITKNRTALQRPPDNVPEIASSAPGSAAWRSVRDSTPTSRAPSQAPESSAPTDEPGKPIPRKRLHRPKTTSRFTGFDDYEPPPKYRKVEDTQMEDTQQSVPQPARAATQAPEIQHATAPTTQTQTQTQTRTQTRFAPPSPVHETVEKEELLDSLYPAAAEIKRRRAATRAPSALVEPETSTSVTQPKRRGVEALESLQQARQKADKDINVREQTRLRIKEEEDRRKADEESLREQLEGIDIEQMKNLAVIEEMEVLPRAQHNNGDNLRTPAEARAQAESDRWDPAWNGRKNFKKFRRRGAEQGVAPHKVIVTLEEAPKQKGFGDSAFFLEDIEPRASGLAKSRRKVVESEDESEPETGFRGRRSRTQSQRQTQEQPEVVNVEDSGPDDEEVVEVRTQKSSGRTQRVVETQVSEAAGRKRAGGAASGQPATKRGRIARRDEDSDEEETGFRFKRR</sequence>
<gene>
    <name evidence="1" type="ORF">BU25DRAFT_436544</name>
</gene>
<keyword evidence="2" id="KW-1185">Reference proteome</keyword>
<dbReference type="Proteomes" id="UP000799754">
    <property type="component" value="Unassembled WGS sequence"/>
</dbReference>
<name>A0ACB6SFN0_9PLEO</name>
<evidence type="ECO:0000313" key="2">
    <source>
        <dbReference type="Proteomes" id="UP000799754"/>
    </source>
</evidence>
<dbReference type="EMBL" id="MU006702">
    <property type="protein sequence ID" value="KAF2632839.1"/>
    <property type="molecule type" value="Genomic_DNA"/>
</dbReference>